<evidence type="ECO:0000256" key="10">
    <source>
        <dbReference type="ARBA" id="ARBA00022962"/>
    </source>
</evidence>
<evidence type="ECO:0000256" key="1">
    <source>
        <dbReference type="ARBA" id="ARBA00004920"/>
    </source>
</evidence>
<feature type="domain" description="Phosphoribosylformylglycinamidine synthase linker" evidence="15">
    <location>
        <begin position="190"/>
        <end position="239"/>
    </location>
</feature>
<evidence type="ECO:0000256" key="11">
    <source>
        <dbReference type="ARBA" id="ARBA00029823"/>
    </source>
</evidence>
<dbReference type="CDD" id="cd01740">
    <property type="entry name" value="GATase1_FGAR_AT"/>
    <property type="match status" value="1"/>
</dbReference>
<evidence type="ECO:0000256" key="9">
    <source>
        <dbReference type="ARBA" id="ARBA00022842"/>
    </source>
</evidence>
<dbReference type="InterPro" id="IPR010918">
    <property type="entry name" value="PurM-like_C_dom"/>
</dbReference>
<evidence type="ECO:0000256" key="2">
    <source>
        <dbReference type="ARBA" id="ARBA00008608"/>
    </source>
</evidence>
<dbReference type="InterPro" id="IPR041609">
    <property type="entry name" value="PurL_linker"/>
</dbReference>
<comment type="pathway">
    <text evidence="1">Purine metabolism; IMP biosynthesis via de novo pathway; 5-amino-1-(5-phospho-D-ribosyl)imidazole from N(2)-formyl-N(1)-(5-phospho-D-ribosyl)glycinamide: step 1/2.</text>
</comment>
<sequence>MTILRYYDAQAFDAAEEQRVLQRLKASNQQLVSVRMERCYHLEYTKQQKHELSLEQLMRWLIKQPLQTVDSLGERPTLQAQQANQLLLEIGPRFNFSTAYSTNCVNIFQNLGYSEVRRMESSTRYLLSFAGNKLPSGVELTQYATQLGDRMTECPYTAENTPVESFDEQLPLQQAAWHYVPVLEQGRSALERINTELGLAFTEFDLDYYYELFAQTLKRNPTTVELFDCAQSNSEHSRHWFFRGRMIHDGKELPKSLIKLIMDTQANTNPNNTIKFSDNSSAIVGFEHDALQPSVVGAPSKMELQRMQSDLIFTAETHNMPTAVAPFSGATTGTGGRLRDVQGVGRGGLPIAGTAGYCVGALHIPGYAQPYEPTGLKYPSSFAPPLQVLIEASNGASDYGNKFGEPLIAGFTVSYGLPNAAAPSQREEFVKPIMFSGGMGTMPANMRQKLDPQRGQLLAKIGGPVYRIGVGGGAASSVEVQGSGDAELDFNAVQRGDAEMENKLNRVVRACLELGDRNPILAIHDQGAGGNGNVLKELVEPGFAGAIIFSKEFQLGDPTITALELWGAEYQENNAILCHPDQRALLERICARERCPISFVGVVTGDGKVTLVEQAAPTNMAQALEPQTRASYGPAPFDLELCHVLGDMPKRSYVLDAMPNPLKQLQLPKALQLTEALERVLSLVAVGSKRFLTNKVDRCVSGLIAQQQCVGPLQAPLSDYALTTVSHFSHAGIASSIGTQPIKGLLSPVAMAHMCVAEALSNLVFVKISALADIKCSGNWMWAAKLPGEGYKMYEACQALSDLLLKLRIGIDGGKDSLSMAAKLDGEVIKSPGTLVLSTYAPCPDVRVRVTPDLKGPALGRATALLWITTERSARLGGSSLAQAYAQQGDCVPQLDQPQLLVKAFELTQQLLAEGCLHAGHDVSDGGLLVCLLEMAIGGLSGLELQLEQALAGIDNYDACSKQVAWIGRDVALLFAEECGWVLELDHDKLQQVRARFEKAGVPNYYLGQSVGYGLDKAQVHIKRGAEVLLNESLRKLYKQWERTSFELEKLQAYVECAQSEFDSLDYRQAPQYKMPANLEAELKLTRCSQTIRVAVLREEGVNSEREMMACLLRANFEVHDVTMSDLLAGSTTLSQYRGLIFPGGFSYADTLGSAKGWAANILHSKLLQPQFEAFKHRQDVFSLGICNGCQLMTMIGFVGSSKQHDSTPLHPELALLHNRSQRFECRWSTLKIPPNRSIMMQSMEHLVLGCWVAHGEGRFAFQHEQLLGQLQEEQLITLQYVDDAGVPTELYPMNPNGSPKGIAGLCSADGRHLALMPHPERCGAMYQWPYVPPGYVVPKTLVESPWQLMFNNAYKWCAKQSK</sequence>
<evidence type="ECO:0000313" key="19">
    <source>
        <dbReference type="Proteomes" id="UP000494163"/>
    </source>
</evidence>
<dbReference type="UniPathway" id="UPA00074">
    <property type="reaction ID" value="UER00128"/>
</dbReference>
<dbReference type="Gene3D" id="3.30.1330.10">
    <property type="entry name" value="PurM-like, N-terminal domain"/>
    <property type="match status" value="2"/>
</dbReference>
<dbReference type="InterPro" id="IPR040707">
    <property type="entry name" value="FGAR-AT_N"/>
</dbReference>
<evidence type="ECO:0000256" key="5">
    <source>
        <dbReference type="ARBA" id="ARBA00022723"/>
    </source>
</evidence>
<evidence type="ECO:0000313" key="18">
    <source>
        <dbReference type="EMBL" id="ALC38170.1"/>
    </source>
</evidence>
<dbReference type="STRING" id="30019.A0A0M4ENV9"/>
<organism evidence="18 19">
    <name type="scientific">Drosophila busckii</name>
    <name type="common">Fruit fly</name>
    <dbReference type="NCBI Taxonomy" id="30019"/>
    <lineage>
        <taxon>Eukaryota</taxon>
        <taxon>Metazoa</taxon>
        <taxon>Ecdysozoa</taxon>
        <taxon>Arthropoda</taxon>
        <taxon>Hexapoda</taxon>
        <taxon>Insecta</taxon>
        <taxon>Pterygota</taxon>
        <taxon>Neoptera</taxon>
        <taxon>Endopterygota</taxon>
        <taxon>Diptera</taxon>
        <taxon>Brachycera</taxon>
        <taxon>Muscomorpha</taxon>
        <taxon>Ephydroidea</taxon>
        <taxon>Drosophilidae</taxon>
        <taxon>Drosophila</taxon>
    </lineage>
</organism>
<reference evidence="18 19" key="1">
    <citation type="submission" date="2015-08" db="EMBL/GenBank/DDBJ databases">
        <title>Ancestral chromatin configuration constrains chromatin evolution on differentiating sex chromosomes in Drosophila.</title>
        <authorList>
            <person name="Zhou Q."/>
            <person name="Bachtrog D."/>
        </authorList>
    </citation>
    <scope>NUCLEOTIDE SEQUENCE [LARGE SCALE GENOMIC DNA]</scope>
    <source>
        <tissue evidence="18">Whole larvae</tissue>
    </source>
</reference>
<dbReference type="GO" id="GO:0005524">
    <property type="term" value="F:ATP binding"/>
    <property type="evidence" value="ECO:0007669"/>
    <property type="project" value="UniProtKB-KW"/>
</dbReference>
<dbReference type="InterPro" id="IPR029062">
    <property type="entry name" value="Class_I_gatase-like"/>
</dbReference>
<dbReference type="SUPFAM" id="SSF56042">
    <property type="entry name" value="PurM C-terminal domain-like"/>
    <property type="match status" value="2"/>
</dbReference>
<dbReference type="Proteomes" id="UP000494163">
    <property type="component" value="Chromosome 2L"/>
</dbReference>
<accession>A0A0M4ENV9</accession>
<evidence type="ECO:0000259" key="14">
    <source>
        <dbReference type="Pfam" id="PF02769"/>
    </source>
</evidence>
<keyword evidence="8" id="KW-0067">ATP-binding</keyword>
<dbReference type="FunFam" id="3.30.1330.10:FF:000026">
    <property type="entry name" value="phosphoribosylformylglycinamidine synthase"/>
    <property type="match status" value="1"/>
</dbReference>
<dbReference type="SUPFAM" id="SSF82697">
    <property type="entry name" value="PurS-like"/>
    <property type="match status" value="1"/>
</dbReference>
<dbReference type="GO" id="GO:0005737">
    <property type="term" value="C:cytoplasm"/>
    <property type="evidence" value="ECO:0007669"/>
    <property type="project" value="TreeGrafter"/>
</dbReference>
<dbReference type="InterPro" id="IPR010073">
    <property type="entry name" value="PurL_large"/>
</dbReference>
<dbReference type="Pfam" id="PF18076">
    <property type="entry name" value="FGAR-AT_N"/>
    <property type="match status" value="1"/>
</dbReference>
<dbReference type="GO" id="GO:0006189">
    <property type="term" value="P:'de novo' IMP biosynthetic process"/>
    <property type="evidence" value="ECO:0007669"/>
    <property type="project" value="UniProtKB-UniPathway"/>
</dbReference>
<evidence type="ECO:0000256" key="3">
    <source>
        <dbReference type="ARBA" id="ARBA00012747"/>
    </source>
</evidence>
<dbReference type="Gene3D" id="3.40.50.880">
    <property type="match status" value="1"/>
</dbReference>
<keyword evidence="5" id="KW-0479">Metal-binding</keyword>
<feature type="domain" description="PurM-like C-terminal" evidence="14">
    <location>
        <begin position="454"/>
        <end position="611"/>
    </location>
</feature>
<dbReference type="Gene3D" id="3.90.650.10">
    <property type="entry name" value="PurM-like C-terminal domain"/>
    <property type="match status" value="2"/>
</dbReference>
<dbReference type="InterPro" id="IPR036921">
    <property type="entry name" value="PurM-like_N_sf"/>
</dbReference>
<feature type="domain" description="FGAR-AT PurM N-terminal-like" evidence="17">
    <location>
        <begin position="688"/>
        <end position="842"/>
    </location>
</feature>
<feature type="domain" description="PurM-like C-terminal" evidence="14">
    <location>
        <begin position="874"/>
        <end position="1012"/>
    </location>
</feature>
<evidence type="ECO:0000259" key="17">
    <source>
        <dbReference type="Pfam" id="PF22689"/>
    </source>
</evidence>
<keyword evidence="10" id="KW-0315">Glutamine amidotransferase</keyword>
<dbReference type="Pfam" id="PF18072">
    <property type="entry name" value="FGAR-AT_linker"/>
    <property type="match status" value="1"/>
</dbReference>
<dbReference type="Pfam" id="PF13507">
    <property type="entry name" value="GATase_5"/>
    <property type="match status" value="1"/>
</dbReference>
<dbReference type="OMA" id="LSANWMW"/>
<name>A0A0M4ENV9_DROBS</name>
<keyword evidence="4" id="KW-0436">Ligase</keyword>
<dbReference type="Pfam" id="PF22689">
    <property type="entry name" value="FGAR-AT_PurM_N-like"/>
    <property type="match status" value="1"/>
</dbReference>
<protein>
    <recommendedName>
        <fullName evidence="13">Phosphoribosylformylglycinamidine synthase</fullName>
        <ecNumber evidence="3">6.3.5.3</ecNumber>
    </recommendedName>
    <alternativeName>
        <fullName evidence="12">Formylglycinamide ribonucleotide amidotransferase</fullName>
    </alternativeName>
    <alternativeName>
        <fullName evidence="11">Formylglycinamide ribotide amidotransferase</fullName>
    </alternativeName>
</protein>
<dbReference type="GO" id="GO:0046872">
    <property type="term" value="F:metal ion binding"/>
    <property type="evidence" value="ECO:0007669"/>
    <property type="project" value="UniProtKB-KW"/>
</dbReference>
<dbReference type="SMR" id="A0A0M4ENV9"/>
<dbReference type="CDD" id="cd02204">
    <property type="entry name" value="PurL_repeat2"/>
    <property type="match status" value="1"/>
</dbReference>
<dbReference type="PROSITE" id="PS51273">
    <property type="entry name" value="GATASE_TYPE_1"/>
    <property type="match status" value="1"/>
</dbReference>
<dbReference type="NCBIfam" id="TIGR01735">
    <property type="entry name" value="FGAM_synt"/>
    <property type="match status" value="1"/>
</dbReference>
<feature type="domain" description="Phosphoribosylformylglycinamidine synthase N-terminal" evidence="16">
    <location>
        <begin position="53"/>
        <end position="165"/>
    </location>
</feature>
<keyword evidence="7" id="KW-0658">Purine biosynthesis</keyword>
<keyword evidence="6" id="KW-0547">Nucleotide-binding</keyword>
<evidence type="ECO:0000256" key="12">
    <source>
        <dbReference type="ARBA" id="ARBA00032632"/>
    </source>
</evidence>
<evidence type="ECO:0000256" key="6">
    <source>
        <dbReference type="ARBA" id="ARBA00022741"/>
    </source>
</evidence>
<dbReference type="CDD" id="cd02203">
    <property type="entry name" value="PurL_repeat1"/>
    <property type="match status" value="1"/>
</dbReference>
<dbReference type="InterPro" id="IPR055181">
    <property type="entry name" value="FGAR-AT_PurM_N-like"/>
</dbReference>
<dbReference type="GO" id="GO:0004642">
    <property type="term" value="F:phosphoribosylformylglycinamidine synthase activity"/>
    <property type="evidence" value="ECO:0007669"/>
    <property type="project" value="UniProtKB-EC"/>
</dbReference>
<dbReference type="Pfam" id="PF02769">
    <property type="entry name" value="AIRS_C"/>
    <property type="match status" value="2"/>
</dbReference>
<gene>
    <name evidence="18" type="ORF">Dbus_chr2Lg255</name>
</gene>
<dbReference type="FunFam" id="3.90.650.10:FF:000024">
    <property type="entry name" value="Phosphoribosylformylglycinamidine synthase"/>
    <property type="match status" value="1"/>
</dbReference>
<dbReference type="EMBL" id="CP012523">
    <property type="protein sequence ID" value="ALC38170.1"/>
    <property type="molecule type" value="Genomic_DNA"/>
</dbReference>
<dbReference type="PANTHER" id="PTHR10099">
    <property type="entry name" value="PHOSPHORIBOSYLFORMYLGLYCINAMIDINE SYNTHASE"/>
    <property type="match status" value="1"/>
</dbReference>
<dbReference type="PANTHER" id="PTHR10099:SF1">
    <property type="entry name" value="PHOSPHORIBOSYLFORMYLGLYCINAMIDINE SYNTHASE"/>
    <property type="match status" value="1"/>
</dbReference>
<evidence type="ECO:0000256" key="13">
    <source>
        <dbReference type="ARBA" id="ARBA00071729"/>
    </source>
</evidence>
<dbReference type="NCBIfam" id="NF003672">
    <property type="entry name" value="PRK05297.1"/>
    <property type="match status" value="1"/>
</dbReference>
<evidence type="ECO:0000256" key="7">
    <source>
        <dbReference type="ARBA" id="ARBA00022755"/>
    </source>
</evidence>
<dbReference type="FunFam" id="1.10.8.750:FF:000001">
    <property type="entry name" value="Putative phosphoribosylformylglycinamidine synthase"/>
    <property type="match status" value="1"/>
</dbReference>
<evidence type="ECO:0000259" key="16">
    <source>
        <dbReference type="Pfam" id="PF18076"/>
    </source>
</evidence>
<dbReference type="SUPFAM" id="SSF52317">
    <property type="entry name" value="Class I glutamine amidotransferase-like"/>
    <property type="match status" value="1"/>
</dbReference>
<dbReference type="InterPro" id="IPR036604">
    <property type="entry name" value="PurS-like_sf"/>
</dbReference>
<dbReference type="InterPro" id="IPR036676">
    <property type="entry name" value="PurM-like_C_sf"/>
</dbReference>
<dbReference type="EC" id="6.3.5.3" evidence="3"/>
<keyword evidence="9" id="KW-0460">Magnesium</keyword>
<evidence type="ECO:0000259" key="15">
    <source>
        <dbReference type="Pfam" id="PF18072"/>
    </source>
</evidence>
<dbReference type="FunFam" id="3.30.1330.10:FF:000007">
    <property type="entry name" value="Phosphoribosylformylglycinamidine synthase, putative"/>
    <property type="match status" value="1"/>
</dbReference>
<dbReference type="SUPFAM" id="SSF55326">
    <property type="entry name" value="PurM N-terminal domain-like"/>
    <property type="match status" value="2"/>
</dbReference>
<dbReference type="HAMAP" id="MF_00419">
    <property type="entry name" value="PurL_1"/>
    <property type="match status" value="1"/>
</dbReference>
<evidence type="ECO:0000256" key="4">
    <source>
        <dbReference type="ARBA" id="ARBA00022598"/>
    </source>
</evidence>
<dbReference type="OrthoDB" id="6666987at2759"/>
<dbReference type="Gene3D" id="1.10.8.750">
    <property type="entry name" value="Phosphoribosylformylglycinamidine synthase, linker domain"/>
    <property type="match status" value="1"/>
</dbReference>
<dbReference type="SUPFAM" id="SSF109736">
    <property type="entry name" value="FGAM synthase PurL, linker domain"/>
    <property type="match status" value="1"/>
</dbReference>
<dbReference type="SMART" id="SM01211">
    <property type="entry name" value="GATase_5"/>
    <property type="match status" value="1"/>
</dbReference>
<proteinExistence type="inferred from homology"/>
<keyword evidence="19" id="KW-1185">Reference proteome</keyword>
<evidence type="ECO:0000256" key="8">
    <source>
        <dbReference type="ARBA" id="ARBA00022840"/>
    </source>
</evidence>
<comment type="similarity">
    <text evidence="2">In the N-terminal section; belongs to the FGAMS family.</text>
</comment>